<keyword evidence="17" id="KW-1185">Reference proteome</keyword>
<evidence type="ECO:0000256" key="13">
    <source>
        <dbReference type="ARBA" id="ARBA00023239"/>
    </source>
</evidence>
<name>A0A1I3TQU9_9GAMM</name>
<feature type="site" description="Essential for catalytic activity" evidence="14">
    <location>
        <position position="138"/>
    </location>
</feature>
<evidence type="ECO:0000256" key="1">
    <source>
        <dbReference type="ARBA" id="ARBA00000141"/>
    </source>
</evidence>
<dbReference type="EMBL" id="FOSH01000001">
    <property type="protein sequence ID" value="SFJ73618.1"/>
    <property type="molecule type" value="Genomic_DNA"/>
</dbReference>
<evidence type="ECO:0000256" key="4">
    <source>
        <dbReference type="ARBA" id="ARBA00004904"/>
    </source>
</evidence>
<dbReference type="Gene3D" id="3.40.50.10990">
    <property type="entry name" value="GTP cyclohydrolase II"/>
    <property type="match status" value="1"/>
</dbReference>
<evidence type="ECO:0000256" key="12">
    <source>
        <dbReference type="ARBA" id="ARBA00023211"/>
    </source>
</evidence>
<dbReference type="FunFam" id="3.90.870.10:FF:000001">
    <property type="entry name" value="Riboflavin biosynthesis protein RibBA"/>
    <property type="match status" value="1"/>
</dbReference>
<evidence type="ECO:0000259" key="15">
    <source>
        <dbReference type="Pfam" id="PF00925"/>
    </source>
</evidence>
<evidence type="ECO:0000256" key="8">
    <source>
        <dbReference type="ARBA" id="ARBA00018836"/>
    </source>
</evidence>
<dbReference type="Pfam" id="PF00926">
    <property type="entry name" value="DHBP_synthase"/>
    <property type="match status" value="1"/>
</dbReference>
<evidence type="ECO:0000313" key="16">
    <source>
        <dbReference type="EMBL" id="SFJ73618.1"/>
    </source>
</evidence>
<evidence type="ECO:0000256" key="5">
    <source>
        <dbReference type="ARBA" id="ARBA00005520"/>
    </source>
</evidence>
<evidence type="ECO:0000256" key="7">
    <source>
        <dbReference type="ARBA" id="ARBA00012153"/>
    </source>
</evidence>
<feature type="binding site" evidence="14">
    <location>
        <position position="155"/>
    </location>
    <ligand>
        <name>Mg(2+)</name>
        <dbReference type="ChEBI" id="CHEBI:18420"/>
        <label>2</label>
    </ligand>
</feature>
<sequence>MPQSTLKSYSQPAKLASTEAIIEDIRQGKMVVLMDDENRENEGDLIMAASHVTAEAVNFMAMHARGLICLTLTEQRCEQLNLPLMVKQNKAGFETNFTLSIEAAEGVTTGISTQDRAVTIQAAVAVNATPEDIVSPGHIFPVMARAGGVLTRTGHTEAGCDLAALAGQEPAAVICEIMNEDGTMARLPDLLEFAKQHDLKVGTIADLIAYRHQHEQNVVRLNERDMQTMLGSFRRHDYLDKTTGMKHLALVYGTPVAGEETLVRVHAPFNSMDLLDYDRHGHTWSVAEAMQHIQQQGSGVLVLLHGDEDEWERLIQSDRNYAEEYVLKHYGIGAQILRDLGVTEMRLMTWPRKLPSMSGFGLSVTDYVLPDDLAEKLAASDVV</sequence>
<feature type="binding site" evidence="14">
    <location>
        <position position="40"/>
    </location>
    <ligand>
        <name>Mg(2+)</name>
        <dbReference type="ChEBI" id="CHEBI:18420"/>
        <label>2</label>
    </ligand>
</feature>
<evidence type="ECO:0000256" key="11">
    <source>
        <dbReference type="ARBA" id="ARBA00022842"/>
    </source>
</evidence>
<comment type="similarity">
    <text evidence="14">Belongs to the DHBP synthase family.</text>
</comment>
<feature type="binding site" evidence="14">
    <location>
        <position position="44"/>
    </location>
    <ligand>
        <name>D-ribulose 5-phosphate</name>
        <dbReference type="ChEBI" id="CHEBI:58121"/>
    </ligand>
</feature>
<dbReference type="Gene3D" id="3.90.870.10">
    <property type="entry name" value="DHBP synthase"/>
    <property type="match status" value="1"/>
</dbReference>
<dbReference type="NCBIfam" id="TIGR00506">
    <property type="entry name" value="ribB"/>
    <property type="match status" value="1"/>
</dbReference>
<dbReference type="UniPathway" id="UPA00275">
    <property type="reaction ID" value="UER00399"/>
</dbReference>
<evidence type="ECO:0000256" key="14">
    <source>
        <dbReference type="HAMAP-Rule" id="MF_00180"/>
    </source>
</evidence>
<dbReference type="GO" id="GO:0009231">
    <property type="term" value="P:riboflavin biosynthetic process"/>
    <property type="evidence" value="ECO:0007669"/>
    <property type="project" value="UniProtKB-UniRule"/>
</dbReference>
<dbReference type="NCBIfam" id="NF010626">
    <property type="entry name" value="PRK14019.1"/>
    <property type="match status" value="1"/>
</dbReference>
<dbReference type="GO" id="GO:0005829">
    <property type="term" value="C:cytosol"/>
    <property type="evidence" value="ECO:0007669"/>
    <property type="project" value="TreeGrafter"/>
</dbReference>
<dbReference type="GO" id="GO:0008686">
    <property type="term" value="F:3,4-dihydroxy-2-butanone-4-phosphate synthase activity"/>
    <property type="evidence" value="ECO:0007669"/>
    <property type="project" value="UniProtKB-UniRule"/>
</dbReference>
<comment type="pathway">
    <text evidence="4 14">Cofactor biosynthesis; riboflavin biosynthesis; 2-hydroxy-3-oxobutyl phosphate from D-ribulose 5-phosphate: step 1/1.</text>
</comment>
<dbReference type="AlphaFoldDB" id="A0A1I3TQU9"/>
<evidence type="ECO:0000256" key="9">
    <source>
        <dbReference type="ARBA" id="ARBA00022619"/>
    </source>
</evidence>
<evidence type="ECO:0000313" key="17">
    <source>
        <dbReference type="Proteomes" id="UP000198924"/>
    </source>
</evidence>
<proteinExistence type="inferred from homology"/>
<dbReference type="InterPro" id="IPR032677">
    <property type="entry name" value="GTP_cyclohydro_II"/>
</dbReference>
<reference evidence="17" key="1">
    <citation type="submission" date="2016-10" db="EMBL/GenBank/DDBJ databases">
        <authorList>
            <person name="Varghese N."/>
            <person name="Submissions S."/>
        </authorList>
    </citation>
    <scope>NUCLEOTIDE SEQUENCE [LARGE SCALE GENOMIC DNA]</scope>
    <source>
        <strain evidence="17">DSM 11578</strain>
    </source>
</reference>
<dbReference type="InterPro" id="IPR000422">
    <property type="entry name" value="DHBP_synthase_RibB"/>
</dbReference>
<feature type="binding site" evidence="14">
    <location>
        <begin position="152"/>
        <end position="156"/>
    </location>
    <ligand>
        <name>D-ribulose 5-phosphate</name>
        <dbReference type="ChEBI" id="CHEBI:58121"/>
    </ligand>
</feature>
<evidence type="ECO:0000256" key="10">
    <source>
        <dbReference type="ARBA" id="ARBA00022723"/>
    </source>
</evidence>
<comment type="cofactor">
    <cofactor evidence="14">
        <name>Mg(2+)</name>
        <dbReference type="ChEBI" id="CHEBI:18420"/>
    </cofactor>
    <cofactor evidence="14">
        <name>Mn(2+)</name>
        <dbReference type="ChEBI" id="CHEBI:29035"/>
    </cofactor>
    <text evidence="14">Binds 2 divalent metal cations per subunit. Magnesium or manganese.</text>
</comment>
<feature type="binding site" evidence="14">
    <location>
        <begin position="39"/>
        <end position="40"/>
    </location>
    <ligand>
        <name>D-ribulose 5-phosphate</name>
        <dbReference type="ChEBI" id="CHEBI:58121"/>
    </ligand>
</feature>
<dbReference type="GO" id="GO:0003935">
    <property type="term" value="F:GTP cyclohydrolase II activity"/>
    <property type="evidence" value="ECO:0007669"/>
    <property type="project" value="TreeGrafter"/>
</dbReference>
<dbReference type="GO" id="GO:0030145">
    <property type="term" value="F:manganese ion binding"/>
    <property type="evidence" value="ECO:0007669"/>
    <property type="project" value="UniProtKB-UniRule"/>
</dbReference>
<feature type="site" description="Essential for catalytic activity" evidence="14">
    <location>
        <position position="176"/>
    </location>
</feature>
<dbReference type="EC" id="4.1.99.12" evidence="7 14"/>
<evidence type="ECO:0000256" key="6">
    <source>
        <dbReference type="ARBA" id="ARBA00008976"/>
    </source>
</evidence>
<dbReference type="InterPro" id="IPR036144">
    <property type="entry name" value="RibA-like_sf"/>
</dbReference>
<keyword evidence="16" id="KW-0378">Hydrolase</keyword>
<dbReference type="SUPFAM" id="SSF55821">
    <property type="entry name" value="YrdC/RibB"/>
    <property type="match status" value="1"/>
</dbReference>
<dbReference type="PANTHER" id="PTHR21327">
    <property type="entry name" value="GTP CYCLOHYDROLASE II-RELATED"/>
    <property type="match status" value="1"/>
</dbReference>
<comment type="similarity">
    <text evidence="6">In the C-terminal section; belongs to the GTP cyclohydrolase II family.</text>
</comment>
<dbReference type="GO" id="GO:0000287">
    <property type="term" value="F:magnesium ion binding"/>
    <property type="evidence" value="ECO:0007669"/>
    <property type="project" value="UniProtKB-UniRule"/>
</dbReference>
<comment type="cofactor">
    <cofactor evidence="2">
        <name>Mn(2+)</name>
        <dbReference type="ChEBI" id="CHEBI:29035"/>
    </cofactor>
</comment>
<keyword evidence="10 14" id="KW-0479">Metal-binding</keyword>
<keyword evidence="13 14" id="KW-0456">Lyase</keyword>
<dbReference type="SUPFAM" id="SSF142695">
    <property type="entry name" value="RibA-like"/>
    <property type="match status" value="1"/>
</dbReference>
<keyword evidence="12 14" id="KW-0464">Manganese</keyword>
<dbReference type="HAMAP" id="MF_00180">
    <property type="entry name" value="RibB"/>
    <property type="match status" value="1"/>
</dbReference>
<evidence type="ECO:0000256" key="3">
    <source>
        <dbReference type="ARBA" id="ARBA00002284"/>
    </source>
</evidence>
<organism evidence="16 17">
    <name type="scientific">Methylophaga sulfidovorans</name>
    <dbReference type="NCBI Taxonomy" id="45496"/>
    <lineage>
        <taxon>Bacteria</taxon>
        <taxon>Pseudomonadati</taxon>
        <taxon>Pseudomonadota</taxon>
        <taxon>Gammaproteobacteria</taxon>
        <taxon>Thiotrichales</taxon>
        <taxon>Piscirickettsiaceae</taxon>
        <taxon>Methylophaga</taxon>
    </lineage>
</organism>
<gene>
    <name evidence="14" type="primary">ribB</name>
    <name evidence="16" type="ORF">SAMN04488079_1019</name>
</gene>
<comment type="similarity">
    <text evidence="5">In the N-terminal section; belongs to the DHBP synthase family.</text>
</comment>
<dbReference type="PIRSF" id="PIRSF001259">
    <property type="entry name" value="RibA"/>
    <property type="match status" value="1"/>
</dbReference>
<dbReference type="Proteomes" id="UP000198924">
    <property type="component" value="Unassembled WGS sequence"/>
</dbReference>
<comment type="subunit">
    <text evidence="14">Homodimer.</text>
</comment>
<dbReference type="Pfam" id="PF00925">
    <property type="entry name" value="GTP_cyclohydro2"/>
    <property type="match status" value="1"/>
</dbReference>
<dbReference type="PANTHER" id="PTHR21327:SF34">
    <property type="entry name" value="3,4-DIHYDROXY-2-BUTANONE 4-PHOSPHATE SYNTHASE"/>
    <property type="match status" value="1"/>
</dbReference>
<dbReference type="RefSeq" id="WP_091711154.1">
    <property type="nucleotide sequence ID" value="NZ_FOSH01000001.1"/>
</dbReference>
<keyword evidence="11 14" id="KW-0460">Magnesium</keyword>
<keyword evidence="9 14" id="KW-0686">Riboflavin biosynthesis</keyword>
<dbReference type="OrthoDB" id="9793111at2"/>
<protein>
    <recommendedName>
        <fullName evidence="8 14">3,4-dihydroxy-2-butanone 4-phosphate synthase</fullName>
        <shortName evidence="14">DHBP synthase</shortName>
        <ecNumber evidence="7 14">4.1.99.12</ecNumber>
    </recommendedName>
</protein>
<dbReference type="InterPro" id="IPR017945">
    <property type="entry name" value="DHBP_synth_RibB-like_a/b_dom"/>
</dbReference>
<comment type="function">
    <text evidence="3 14">Catalyzes the conversion of D-ribulose 5-phosphate to formate and 3,4-dihydroxy-2-butanone 4-phosphate.</text>
</comment>
<feature type="binding site" evidence="14">
    <location>
        <position position="40"/>
    </location>
    <ligand>
        <name>Mg(2+)</name>
        <dbReference type="ChEBI" id="CHEBI:18420"/>
        <label>1</label>
    </ligand>
</feature>
<feature type="domain" description="GTP cyclohydrolase II" evidence="15">
    <location>
        <begin position="223"/>
        <end position="368"/>
    </location>
</feature>
<evidence type="ECO:0000256" key="2">
    <source>
        <dbReference type="ARBA" id="ARBA00001936"/>
    </source>
</evidence>
<dbReference type="STRING" id="45496.SAMN04488079_1019"/>
<accession>A0A1I3TQU9</accession>
<comment type="catalytic activity">
    <reaction evidence="1 14">
        <text>D-ribulose 5-phosphate = (2S)-2-hydroxy-3-oxobutyl phosphate + formate + H(+)</text>
        <dbReference type="Rhea" id="RHEA:18457"/>
        <dbReference type="ChEBI" id="CHEBI:15378"/>
        <dbReference type="ChEBI" id="CHEBI:15740"/>
        <dbReference type="ChEBI" id="CHEBI:58121"/>
        <dbReference type="ChEBI" id="CHEBI:58830"/>
        <dbReference type="EC" id="4.1.99.12"/>
    </reaction>
</comment>